<dbReference type="InParanoid" id="A0A2P5HHV4"/>
<dbReference type="OrthoDB" id="10405951at2759"/>
<comment type="caution">
    <text evidence="1">The sequence shown here is derived from an EMBL/GenBank/DDBJ whole genome shotgun (WGS) entry which is preliminary data.</text>
</comment>
<name>A0A2P5HHV4_DIAHE</name>
<evidence type="ECO:0000313" key="2">
    <source>
        <dbReference type="Proteomes" id="UP000094444"/>
    </source>
</evidence>
<protein>
    <submittedName>
        <fullName evidence="1">Uncharacterized protein</fullName>
    </submittedName>
</protein>
<proteinExistence type="predicted"/>
<dbReference type="Proteomes" id="UP000094444">
    <property type="component" value="Unassembled WGS sequence"/>
</dbReference>
<gene>
    <name evidence="1" type="ORF">DHEL01_v211781</name>
</gene>
<dbReference type="EMBL" id="MAVT02001975">
    <property type="protein sequence ID" value="POS69825.1"/>
    <property type="molecule type" value="Genomic_DNA"/>
</dbReference>
<accession>A0A2P5HHV4</accession>
<organism evidence="1 2">
    <name type="scientific">Diaporthe helianthi</name>
    <dbReference type="NCBI Taxonomy" id="158607"/>
    <lineage>
        <taxon>Eukaryota</taxon>
        <taxon>Fungi</taxon>
        <taxon>Dikarya</taxon>
        <taxon>Ascomycota</taxon>
        <taxon>Pezizomycotina</taxon>
        <taxon>Sordariomycetes</taxon>
        <taxon>Sordariomycetidae</taxon>
        <taxon>Diaporthales</taxon>
        <taxon>Diaporthaceae</taxon>
        <taxon>Diaporthe</taxon>
    </lineage>
</organism>
<reference evidence="1" key="1">
    <citation type="submission" date="2017-09" db="EMBL/GenBank/DDBJ databases">
        <title>Polyketide synthases of a Diaporthe helianthi virulent isolate.</title>
        <authorList>
            <person name="Baroncelli R."/>
        </authorList>
    </citation>
    <scope>NUCLEOTIDE SEQUENCE [LARGE SCALE GENOMIC DNA]</scope>
    <source>
        <strain evidence="1">7/96</strain>
    </source>
</reference>
<sequence>MPNEYYADDPPKLPSTGDYTCGCIGGNHPVECSNCRGNIWSYGKQGGNHRLLERELSHQRANVGKQPIHEAFKGTPYNFASRIKLERWSSDTGGWRGQTPRLEVYWSKSLAMVALPKACLHAVVPEDIWISSGGSLDSSASFPLKNRSPIR</sequence>
<evidence type="ECO:0000313" key="1">
    <source>
        <dbReference type="EMBL" id="POS69825.1"/>
    </source>
</evidence>
<dbReference type="AlphaFoldDB" id="A0A2P5HHV4"/>
<keyword evidence="2" id="KW-1185">Reference proteome</keyword>